<dbReference type="SUPFAM" id="SSF54001">
    <property type="entry name" value="Cysteine proteinases"/>
    <property type="match status" value="1"/>
</dbReference>
<protein>
    <submittedName>
        <fullName evidence="3">Cathepsin L protease</fullName>
    </submittedName>
</protein>
<reference evidence="3" key="1">
    <citation type="submission" date="2019-03" db="EMBL/GenBank/DDBJ databases">
        <title>Improved annotation for the trematode Fasciola hepatica.</title>
        <authorList>
            <person name="Choi Y.-J."/>
            <person name="Martin J."/>
            <person name="Mitreva M."/>
        </authorList>
    </citation>
    <scope>NUCLEOTIDE SEQUENCE [LARGE SCALE GENOMIC DNA]</scope>
</reference>
<dbReference type="PANTHER" id="PTHR12411">
    <property type="entry name" value="CYSTEINE PROTEASE FAMILY C1-RELATED"/>
    <property type="match status" value="1"/>
</dbReference>
<comment type="caution">
    <text evidence="3">The sequence shown here is derived from an EMBL/GenBank/DDBJ whole genome shotgun (WGS) entry which is preliminary data.</text>
</comment>
<comment type="similarity">
    <text evidence="1">Belongs to the peptidase C1 family.</text>
</comment>
<dbReference type="InterPro" id="IPR038765">
    <property type="entry name" value="Papain-like_cys_pep_sf"/>
</dbReference>
<dbReference type="Gene3D" id="3.90.70.10">
    <property type="entry name" value="Cysteine proteinases"/>
    <property type="match status" value="1"/>
</dbReference>
<dbReference type="Pfam" id="PF00112">
    <property type="entry name" value="Peptidase_C1"/>
    <property type="match status" value="1"/>
</dbReference>
<keyword evidence="3" id="KW-0645">Protease</keyword>
<name>A0A2H1BTH4_FASHE</name>
<gene>
    <name evidence="3" type="ORF">D915_010874</name>
</gene>
<evidence type="ECO:0000313" key="4">
    <source>
        <dbReference type="Proteomes" id="UP000230066"/>
    </source>
</evidence>
<sequence length="116" mass="13016">MEGQFMENIAFIVSFSEQQLVDCSSDFGNSGFRGGLMESAYEYLRRFGLEIETSYPYKAMEGPCRYKEQLGVAKVTGYYIVHSGDEVELQNLVGAEGPAAVALDVESDFMMYEYVL</sequence>
<keyword evidence="4" id="KW-1185">Reference proteome</keyword>
<dbReference type="GO" id="GO:0006508">
    <property type="term" value="P:proteolysis"/>
    <property type="evidence" value="ECO:0007669"/>
    <property type="project" value="UniProtKB-KW"/>
</dbReference>
<evidence type="ECO:0000259" key="2">
    <source>
        <dbReference type="SMART" id="SM00645"/>
    </source>
</evidence>
<dbReference type="SMART" id="SM00645">
    <property type="entry name" value="Pept_C1"/>
    <property type="match status" value="1"/>
</dbReference>
<organism evidence="3 4">
    <name type="scientific">Fasciola hepatica</name>
    <name type="common">Liver fluke</name>
    <dbReference type="NCBI Taxonomy" id="6192"/>
    <lineage>
        <taxon>Eukaryota</taxon>
        <taxon>Metazoa</taxon>
        <taxon>Spiralia</taxon>
        <taxon>Lophotrochozoa</taxon>
        <taxon>Platyhelminthes</taxon>
        <taxon>Trematoda</taxon>
        <taxon>Digenea</taxon>
        <taxon>Plagiorchiida</taxon>
        <taxon>Echinostomata</taxon>
        <taxon>Echinostomatoidea</taxon>
        <taxon>Fasciolidae</taxon>
        <taxon>Fasciola</taxon>
    </lineage>
</organism>
<dbReference type="AlphaFoldDB" id="A0A2H1BTH4"/>
<dbReference type="InterPro" id="IPR013128">
    <property type="entry name" value="Peptidase_C1A"/>
</dbReference>
<dbReference type="EMBL" id="JXXN02016238">
    <property type="protein sequence ID" value="THD18112.1"/>
    <property type="molecule type" value="Genomic_DNA"/>
</dbReference>
<accession>A0A2H1BTH4</accession>
<feature type="domain" description="Peptidase C1A papain C-terminal" evidence="2">
    <location>
        <begin position="2"/>
        <end position="116"/>
    </location>
</feature>
<evidence type="ECO:0000313" key="3">
    <source>
        <dbReference type="EMBL" id="THD18112.1"/>
    </source>
</evidence>
<keyword evidence="3" id="KW-0378">Hydrolase</keyword>
<evidence type="ECO:0000256" key="1">
    <source>
        <dbReference type="ARBA" id="ARBA00008455"/>
    </source>
</evidence>
<proteinExistence type="inferred from homology"/>
<dbReference type="GO" id="GO:0008234">
    <property type="term" value="F:cysteine-type peptidase activity"/>
    <property type="evidence" value="ECO:0007669"/>
    <property type="project" value="InterPro"/>
</dbReference>
<dbReference type="InterPro" id="IPR000668">
    <property type="entry name" value="Peptidase_C1A_C"/>
</dbReference>
<dbReference type="Proteomes" id="UP000230066">
    <property type="component" value="Unassembled WGS sequence"/>
</dbReference>